<evidence type="ECO:0000256" key="1">
    <source>
        <dbReference type="ARBA" id="ARBA00006611"/>
    </source>
</evidence>
<dbReference type="SUPFAM" id="SSF52540">
    <property type="entry name" value="P-loop containing nucleoside triphosphate hydrolases"/>
    <property type="match status" value="1"/>
</dbReference>
<dbReference type="Gene3D" id="3.30.450.380">
    <property type="match status" value="1"/>
</dbReference>
<sequence>MRVNPVDVTQIHISFQADAVLVEEATPQTSVPEAPQTKALTTVQRAIAGWSPDHTRQVKQQLHKRLLQEVKLREMEFDNPEKQVEVRKQLRDKLAEIMLADKIDIPSRKEQLMLIEEILDEALGLGPLEALLKDEQITEVMVNGPDRIFIEKRGKLELSNRQFLDEKQLRVVIDRIVAPIGRRIDESSPMVDARLSDGSRVNIVIPPLALDGAAISIRKFPSERLKIDNLIGIGSLTREMADFLRSAVEARLNVLICGGTGSGKTTLLNIMSSFIPHGARIVTIEDAAELQLHQEHVIRLESRPANLEGKGQIAIRDLVRNSLRMRPDRIVVGEVRGGEALDMLQAMNTGHDGSLTTCHANAPREALSRLETMVLMAGVDLPIRAIRDQIASAVDLIVHQSRMRDGTRKVTHIVEICGMEGDIISTQEIFKYEQMTVDANGQVVGRFKQADIRPSVLDRFVMAGIPIPACFDAGYVHAEPEEISPYEASFLSPSPDKPEKKGFFWQGK</sequence>
<reference evidence="4 5" key="1">
    <citation type="submission" date="2017-09" db="EMBL/GenBank/DDBJ databases">
        <title>Depth-based differentiation of microbial function through sediment-hosted aquifers and enrichment of novel symbionts in the deep terrestrial subsurface.</title>
        <authorList>
            <person name="Probst A.J."/>
            <person name="Ladd B."/>
            <person name="Jarett J.K."/>
            <person name="Geller-Mcgrath D.E."/>
            <person name="Sieber C.M."/>
            <person name="Emerson J.B."/>
            <person name="Anantharaman K."/>
            <person name="Thomas B.C."/>
            <person name="Malmstrom R."/>
            <person name="Stieglmeier M."/>
            <person name="Klingl A."/>
            <person name="Woyke T."/>
            <person name="Ryan C.M."/>
            <person name="Banfield J.F."/>
        </authorList>
    </citation>
    <scope>NUCLEOTIDE SEQUENCE [LARGE SCALE GENOMIC DNA]</scope>
    <source>
        <strain evidence="4">CG17_big_fil_post_rev_8_21_14_2_50_48_46</strain>
    </source>
</reference>
<dbReference type="EMBL" id="PFFQ01000005">
    <property type="protein sequence ID" value="PIW19235.1"/>
    <property type="molecule type" value="Genomic_DNA"/>
</dbReference>
<comment type="caution">
    <text evidence="4">The sequence shown here is derived from an EMBL/GenBank/DDBJ whole genome shotgun (WGS) entry which is preliminary data.</text>
</comment>
<evidence type="ECO:0000259" key="3">
    <source>
        <dbReference type="Pfam" id="PF00437"/>
    </source>
</evidence>
<comment type="similarity">
    <text evidence="1">Belongs to the GSP E family.</text>
</comment>
<evidence type="ECO:0000313" key="5">
    <source>
        <dbReference type="Proteomes" id="UP000231019"/>
    </source>
</evidence>
<feature type="domain" description="Bacterial type II secretion system protein E" evidence="3">
    <location>
        <begin position="123"/>
        <end position="404"/>
    </location>
</feature>
<dbReference type="InterPro" id="IPR050921">
    <property type="entry name" value="T4SS_GSP_E_ATPase"/>
</dbReference>
<dbReference type="PANTHER" id="PTHR30486">
    <property type="entry name" value="TWITCHING MOTILITY PROTEIN PILT"/>
    <property type="match status" value="1"/>
</dbReference>
<accession>A0A2M7GAV4</accession>
<dbReference type="AlphaFoldDB" id="A0A2M7GAV4"/>
<dbReference type="Proteomes" id="UP000231019">
    <property type="component" value="Unassembled WGS sequence"/>
</dbReference>
<gene>
    <name evidence="4" type="ORF">COW36_01760</name>
</gene>
<dbReference type="Gene3D" id="3.40.50.300">
    <property type="entry name" value="P-loop containing nucleotide triphosphate hydrolases"/>
    <property type="match status" value="1"/>
</dbReference>
<proteinExistence type="inferred from homology"/>
<protein>
    <submittedName>
        <fullName evidence="4">Type II secretion system protein E</fullName>
    </submittedName>
</protein>
<dbReference type="InterPro" id="IPR027417">
    <property type="entry name" value="P-loop_NTPase"/>
</dbReference>
<dbReference type="GO" id="GO:0016887">
    <property type="term" value="F:ATP hydrolysis activity"/>
    <property type="evidence" value="ECO:0007669"/>
    <property type="project" value="InterPro"/>
</dbReference>
<dbReference type="InterPro" id="IPR001482">
    <property type="entry name" value="T2SS/T4SS_dom"/>
</dbReference>
<name>A0A2M7GAV4_9BACT</name>
<feature type="region of interest" description="Disordered" evidence="2">
    <location>
        <begin position="487"/>
        <end position="508"/>
    </location>
</feature>
<dbReference type="CDD" id="cd01130">
    <property type="entry name" value="VirB11-like_ATPase"/>
    <property type="match status" value="1"/>
</dbReference>
<dbReference type="PANTHER" id="PTHR30486:SF15">
    <property type="entry name" value="TYPE II_IV SECRETION SYSTEM ATPASE"/>
    <property type="match status" value="1"/>
</dbReference>
<evidence type="ECO:0000256" key="2">
    <source>
        <dbReference type="SAM" id="MobiDB-lite"/>
    </source>
</evidence>
<organism evidence="4 5">
    <name type="scientific">bacterium (Candidatus Blackallbacteria) CG17_big_fil_post_rev_8_21_14_2_50_48_46</name>
    <dbReference type="NCBI Taxonomy" id="2014261"/>
    <lineage>
        <taxon>Bacteria</taxon>
        <taxon>Candidatus Blackallbacteria</taxon>
    </lineage>
</organism>
<dbReference type="Pfam" id="PF00437">
    <property type="entry name" value="T2SSE"/>
    <property type="match status" value="1"/>
</dbReference>
<evidence type="ECO:0000313" key="4">
    <source>
        <dbReference type="EMBL" id="PIW19235.1"/>
    </source>
</evidence>